<evidence type="ECO:0000313" key="1">
    <source>
        <dbReference type="EMBL" id="KAI3690407.1"/>
    </source>
</evidence>
<accession>A0ACB8YY14</accession>
<gene>
    <name evidence="1" type="ORF">L2E82_48432</name>
</gene>
<evidence type="ECO:0000313" key="2">
    <source>
        <dbReference type="Proteomes" id="UP001055811"/>
    </source>
</evidence>
<keyword evidence="2" id="KW-1185">Reference proteome</keyword>
<name>A0ACB8YY14_CICIN</name>
<comment type="caution">
    <text evidence="1">The sequence shown here is derived from an EMBL/GenBank/DDBJ whole genome shotgun (WGS) entry which is preliminary data.</text>
</comment>
<protein>
    <submittedName>
        <fullName evidence="1">Uncharacterized protein</fullName>
    </submittedName>
</protein>
<reference evidence="1 2" key="2">
    <citation type="journal article" date="2022" name="Mol. Ecol. Resour.">
        <title>The genomes of chicory, endive, great burdock and yacon provide insights into Asteraceae paleo-polyploidization history and plant inulin production.</title>
        <authorList>
            <person name="Fan W."/>
            <person name="Wang S."/>
            <person name="Wang H."/>
            <person name="Wang A."/>
            <person name="Jiang F."/>
            <person name="Liu H."/>
            <person name="Zhao H."/>
            <person name="Xu D."/>
            <person name="Zhang Y."/>
        </authorList>
    </citation>
    <scope>NUCLEOTIDE SEQUENCE [LARGE SCALE GENOMIC DNA]</scope>
    <source>
        <strain evidence="2">cv. Punajuju</strain>
        <tissue evidence="1">Leaves</tissue>
    </source>
</reference>
<sequence length="163" mass="17535">MSPRSQTFVKSSLTTYIWRIPLNGGECLQADIVDIGSQPKDLSLAINDHQLALISIETRVVLLKGTQVLSNVDLGFTVSACAIAVDGNEAIVGGQDGKLHIYSVNGDTLTQEAVLENIEVKVKNTVYHTARINNLAWSPDNHMVAAGSLDTCVIVYEVENPAS</sequence>
<dbReference type="EMBL" id="CM042017">
    <property type="protein sequence ID" value="KAI3690407.1"/>
    <property type="molecule type" value="Genomic_DNA"/>
</dbReference>
<organism evidence="1 2">
    <name type="scientific">Cichorium intybus</name>
    <name type="common">Chicory</name>
    <dbReference type="NCBI Taxonomy" id="13427"/>
    <lineage>
        <taxon>Eukaryota</taxon>
        <taxon>Viridiplantae</taxon>
        <taxon>Streptophyta</taxon>
        <taxon>Embryophyta</taxon>
        <taxon>Tracheophyta</taxon>
        <taxon>Spermatophyta</taxon>
        <taxon>Magnoliopsida</taxon>
        <taxon>eudicotyledons</taxon>
        <taxon>Gunneridae</taxon>
        <taxon>Pentapetalae</taxon>
        <taxon>asterids</taxon>
        <taxon>campanulids</taxon>
        <taxon>Asterales</taxon>
        <taxon>Asteraceae</taxon>
        <taxon>Cichorioideae</taxon>
        <taxon>Cichorieae</taxon>
        <taxon>Cichoriinae</taxon>
        <taxon>Cichorium</taxon>
    </lineage>
</organism>
<reference evidence="2" key="1">
    <citation type="journal article" date="2022" name="Mol. Ecol. Resour.">
        <title>The genomes of chicory, endive, great burdock and yacon provide insights into Asteraceae palaeo-polyploidization history and plant inulin production.</title>
        <authorList>
            <person name="Fan W."/>
            <person name="Wang S."/>
            <person name="Wang H."/>
            <person name="Wang A."/>
            <person name="Jiang F."/>
            <person name="Liu H."/>
            <person name="Zhao H."/>
            <person name="Xu D."/>
            <person name="Zhang Y."/>
        </authorList>
    </citation>
    <scope>NUCLEOTIDE SEQUENCE [LARGE SCALE GENOMIC DNA]</scope>
    <source>
        <strain evidence="2">cv. Punajuju</strain>
    </source>
</reference>
<dbReference type="Proteomes" id="UP001055811">
    <property type="component" value="Linkage Group LG09"/>
</dbReference>
<proteinExistence type="predicted"/>